<dbReference type="InterPro" id="IPR012572">
    <property type="entry name" value="Mad3/Bub1_II"/>
</dbReference>
<dbReference type="OrthoDB" id="248495at2759"/>
<evidence type="ECO:0000259" key="2">
    <source>
        <dbReference type="PROSITE" id="PS51489"/>
    </source>
</evidence>
<dbReference type="PROSITE" id="PS51489">
    <property type="entry name" value="BUB1_N"/>
    <property type="match status" value="1"/>
</dbReference>
<dbReference type="GO" id="GO:0005634">
    <property type="term" value="C:nucleus"/>
    <property type="evidence" value="ECO:0007669"/>
    <property type="project" value="TreeGrafter"/>
</dbReference>
<accession>A0A4P9ZAI2</accession>
<name>A0A4P9ZAI2_9ASCO</name>
<sequence>MDARFLDQFKENIQPLPNGRPALKVGAALKESRDKELLRVKRNEYEARLAADDSDDPLQDFVDYIAWIQAHYPLGESHESGLLRVLEQCTLCFRDTPYYRDDPRYLKVWLAYATFSPLLKDIFVYMAKKSIGMHLALYYEEFAKYLELHGQLADAREVYEVGIERESRPLARLRRSFQAFQYRTAHKPTLDTSHIRQNVLSHSVAAAAVVPPATIKRQKIVVCADERPLAFKEIVFEQSRSPKFALILDGSHENAVPVSAWNGATVKQRACPDLARVQKFEVFRDNDTPKEELTYEPLVENGETFTIVKQPGKPSEKLCINLDLFYGAEEMCLAEVLAHAGQITPSQKRYVEQNHTFTIPLRDEDTTKRPDSPTVTMVTRATANEVLRMFNEAAQNIQLEDDLFRTFEESTDYDGFVTETIERKHRDTDRDTDCAKATPLHYSASNPKTSHYSTILCGAAHSRRNTGPTGSAYTDPSSTGQNGAPRLSALNAYDETPSSPFLEQP</sequence>
<dbReference type="Pfam" id="PF08311">
    <property type="entry name" value="Mad3_BUB1_I"/>
    <property type="match status" value="1"/>
</dbReference>
<protein>
    <recommendedName>
        <fullName evidence="2">BUB1 N-terminal domain-containing protein</fullName>
    </recommendedName>
</protein>
<feature type="compositionally biased region" description="Polar residues" evidence="1">
    <location>
        <begin position="465"/>
        <end position="482"/>
    </location>
</feature>
<evidence type="ECO:0000313" key="3">
    <source>
        <dbReference type="EMBL" id="RKP29776.1"/>
    </source>
</evidence>
<evidence type="ECO:0000256" key="1">
    <source>
        <dbReference type="SAM" id="MobiDB-lite"/>
    </source>
</evidence>
<dbReference type="GO" id="GO:0032991">
    <property type="term" value="C:protein-containing complex"/>
    <property type="evidence" value="ECO:0007669"/>
    <property type="project" value="UniProtKB-ARBA"/>
</dbReference>
<keyword evidence="4" id="KW-1185">Reference proteome</keyword>
<dbReference type="Gene3D" id="1.25.40.430">
    <property type="match status" value="1"/>
</dbReference>
<organism evidence="3 4">
    <name type="scientific">Metschnikowia bicuspidata</name>
    <dbReference type="NCBI Taxonomy" id="27322"/>
    <lineage>
        <taxon>Eukaryota</taxon>
        <taxon>Fungi</taxon>
        <taxon>Dikarya</taxon>
        <taxon>Ascomycota</taxon>
        <taxon>Saccharomycotina</taxon>
        <taxon>Pichiomycetes</taxon>
        <taxon>Metschnikowiaceae</taxon>
        <taxon>Metschnikowia</taxon>
    </lineage>
</organism>
<dbReference type="PANTHER" id="PTHR14030:SF4">
    <property type="entry name" value="BUB1 KINASE, ISOFORM A-RELATED"/>
    <property type="match status" value="1"/>
</dbReference>
<feature type="region of interest" description="Disordered" evidence="1">
    <location>
        <begin position="463"/>
        <end position="505"/>
    </location>
</feature>
<dbReference type="PANTHER" id="PTHR14030">
    <property type="entry name" value="MITOTIC CHECKPOINT SERINE/THREONINE-PROTEIN KINASE BUB1"/>
    <property type="match status" value="1"/>
</dbReference>
<dbReference type="GO" id="GO:0007094">
    <property type="term" value="P:mitotic spindle assembly checkpoint signaling"/>
    <property type="evidence" value="ECO:0007669"/>
    <property type="project" value="InterPro"/>
</dbReference>
<dbReference type="InterPro" id="IPR013212">
    <property type="entry name" value="Mad3/Bub1_I"/>
</dbReference>
<feature type="compositionally biased region" description="Polar residues" evidence="1">
    <location>
        <begin position="496"/>
        <end position="505"/>
    </location>
</feature>
<dbReference type="SMART" id="SM00777">
    <property type="entry name" value="Mad3_BUB1_I"/>
    <property type="match status" value="1"/>
</dbReference>
<reference evidence="4" key="1">
    <citation type="journal article" date="2018" name="Nat. Microbiol.">
        <title>Leveraging single-cell genomics to expand the fungal tree of life.</title>
        <authorList>
            <person name="Ahrendt S.R."/>
            <person name="Quandt C.A."/>
            <person name="Ciobanu D."/>
            <person name="Clum A."/>
            <person name="Salamov A."/>
            <person name="Andreopoulos B."/>
            <person name="Cheng J.F."/>
            <person name="Woyke T."/>
            <person name="Pelin A."/>
            <person name="Henrissat B."/>
            <person name="Reynolds N.K."/>
            <person name="Benny G.L."/>
            <person name="Smith M.E."/>
            <person name="James T.Y."/>
            <person name="Grigoriev I.V."/>
        </authorList>
    </citation>
    <scope>NUCLEOTIDE SEQUENCE [LARGE SCALE GENOMIC DNA]</scope>
    <source>
        <strain evidence="4">Baker2002</strain>
    </source>
</reference>
<dbReference type="EMBL" id="ML004475">
    <property type="protein sequence ID" value="RKP29776.1"/>
    <property type="molecule type" value="Genomic_DNA"/>
</dbReference>
<feature type="domain" description="BUB1 N-terminal" evidence="2">
    <location>
        <begin position="45"/>
        <end position="215"/>
    </location>
</feature>
<proteinExistence type="predicted"/>
<dbReference type="GO" id="GO:0051754">
    <property type="term" value="P:meiotic sister chromatid cohesion, centromeric"/>
    <property type="evidence" value="ECO:0007669"/>
    <property type="project" value="TreeGrafter"/>
</dbReference>
<feature type="compositionally biased region" description="Basic and acidic residues" evidence="1">
    <location>
        <begin position="424"/>
        <end position="434"/>
    </location>
</feature>
<dbReference type="Gene3D" id="6.10.20.170">
    <property type="match status" value="1"/>
</dbReference>
<dbReference type="AlphaFoldDB" id="A0A4P9ZAI2"/>
<dbReference type="GO" id="GO:0004672">
    <property type="term" value="F:protein kinase activity"/>
    <property type="evidence" value="ECO:0007669"/>
    <property type="project" value="TreeGrafter"/>
</dbReference>
<dbReference type="FunFam" id="1.25.40.430:FF:000003">
    <property type="entry name" value="Checkpoint serine/threonine-protein kinase BUB1"/>
    <property type="match status" value="1"/>
</dbReference>
<evidence type="ECO:0000313" key="4">
    <source>
        <dbReference type="Proteomes" id="UP000268321"/>
    </source>
</evidence>
<dbReference type="Proteomes" id="UP000268321">
    <property type="component" value="Unassembled WGS sequence"/>
</dbReference>
<feature type="region of interest" description="Disordered" evidence="1">
    <location>
        <begin position="424"/>
        <end position="446"/>
    </location>
</feature>
<dbReference type="InterPro" id="IPR015661">
    <property type="entry name" value="Bub1/Mad3"/>
</dbReference>
<dbReference type="Pfam" id="PF08171">
    <property type="entry name" value="Mad3_BUB1_II"/>
    <property type="match status" value="1"/>
</dbReference>
<gene>
    <name evidence="3" type="ORF">METBISCDRAFT_17881</name>
</gene>